<dbReference type="PANTHER" id="PTHR28076">
    <property type="entry name" value="SPORULATION-SPECIFIC PROTEIN 71"/>
    <property type="match status" value="1"/>
</dbReference>
<evidence type="ECO:0000259" key="2">
    <source>
        <dbReference type="PROSITE" id="PS50003"/>
    </source>
</evidence>
<dbReference type="InterPro" id="IPR039486">
    <property type="entry name" value="Mug56/Spo71_PH"/>
</dbReference>
<dbReference type="Pfam" id="PF23207">
    <property type="entry name" value="PH_SPO71"/>
    <property type="match status" value="1"/>
</dbReference>
<feature type="compositionally biased region" description="Basic and acidic residues" evidence="1">
    <location>
        <begin position="285"/>
        <end position="305"/>
    </location>
</feature>
<keyword evidence="4" id="KW-1185">Reference proteome</keyword>
<dbReference type="EMBL" id="JAKLMC020000005">
    <property type="protein sequence ID" value="KAK5956393.1"/>
    <property type="molecule type" value="Genomic_DNA"/>
</dbReference>
<feature type="compositionally biased region" description="Polar residues" evidence="1">
    <location>
        <begin position="196"/>
        <end position="215"/>
    </location>
</feature>
<evidence type="ECO:0000313" key="3">
    <source>
        <dbReference type="EMBL" id="KAK5956393.1"/>
    </source>
</evidence>
<dbReference type="GO" id="GO:1902657">
    <property type="term" value="P:protein localization to prospore membrane"/>
    <property type="evidence" value="ECO:0007669"/>
    <property type="project" value="InterPro"/>
</dbReference>
<dbReference type="AlphaFoldDB" id="A0AAN8EQ68"/>
<dbReference type="InterPro" id="IPR057379">
    <property type="entry name" value="PH_SPO71"/>
</dbReference>
<feature type="domain" description="PH" evidence="2">
    <location>
        <begin position="639"/>
        <end position="853"/>
    </location>
</feature>
<dbReference type="SMART" id="SM01316">
    <property type="entry name" value="Spo7_2_N"/>
    <property type="match status" value="1"/>
</dbReference>
<dbReference type="PROSITE" id="PS50003">
    <property type="entry name" value="PH_DOMAIN"/>
    <property type="match status" value="1"/>
</dbReference>
<comment type="caution">
    <text evidence="3">The sequence shown here is derived from an EMBL/GenBank/DDBJ whole genome shotgun (WGS) entry which is preliminary data.</text>
</comment>
<dbReference type="SUPFAM" id="SSF50729">
    <property type="entry name" value="PH domain-like"/>
    <property type="match status" value="1"/>
</dbReference>
<dbReference type="Pfam" id="PF15407">
    <property type="entry name" value="Spo7_2_N"/>
    <property type="match status" value="1"/>
</dbReference>
<reference evidence="3 4" key="1">
    <citation type="submission" date="2022-12" db="EMBL/GenBank/DDBJ databases">
        <title>Genomic features and morphological characterization of a novel Knufia sp. strain isolated from spacecraft assembly facility.</title>
        <authorList>
            <person name="Teixeira M."/>
            <person name="Chander A.M."/>
            <person name="Stajich J.E."/>
            <person name="Venkateswaran K."/>
        </authorList>
    </citation>
    <scope>NUCLEOTIDE SEQUENCE [LARGE SCALE GENOMIC DNA]</scope>
    <source>
        <strain evidence="3 4">FJI-L2-BK-P2</strain>
    </source>
</reference>
<name>A0AAN8EQ68_9EURO</name>
<organism evidence="3 4">
    <name type="scientific">Knufia fluminis</name>
    <dbReference type="NCBI Taxonomy" id="191047"/>
    <lineage>
        <taxon>Eukaryota</taxon>
        <taxon>Fungi</taxon>
        <taxon>Dikarya</taxon>
        <taxon>Ascomycota</taxon>
        <taxon>Pezizomycotina</taxon>
        <taxon>Eurotiomycetes</taxon>
        <taxon>Chaetothyriomycetidae</taxon>
        <taxon>Chaetothyriales</taxon>
        <taxon>Trichomeriaceae</taxon>
        <taxon>Knufia</taxon>
    </lineage>
</organism>
<dbReference type="GO" id="GO:0005628">
    <property type="term" value="C:prospore membrane"/>
    <property type="evidence" value="ECO:0007669"/>
    <property type="project" value="TreeGrafter"/>
</dbReference>
<feature type="compositionally biased region" description="Polar residues" evidence="1">
    <location>
        <begin position="224"/>
        <end position="260"/>
    </location>
</feature>
<evidence type="ECO:0000256" key="1">
    <source>
        <dbReference type="SAM" id="MobiDB-lite"/>
    </source>
</evidence>
<dbReference type="InterPro" id="IPR001849">
    <property type="entry name" value="PH_domain"/>
</dbReference>
<dbReference type="InterPro" id="IPR029217">
    <property type="entry name" value="Spo7_2_N"/>
</dbReference>
<sequence length="1131" mass="127679">MDATIYPVGTATSSHGIAGLDPDSYTAHKLKHASPEHLHHTTRRFFIGPIPEGWLSSNRKSWYKRRLELSSYSSRKASFNAQEGQTHHQRTMTGLDRSAVARMSFSFPQPEDIEDSVSGSERDEEATATEDDGEEEDDEDDEELEAPRELEPVSTVMQEQDLPGSEYASAKSRSSSPRDVRKGVLQPTTDAPAGVSPSNTRAPQSPKASPQPNQNDLRDFRIQVTDSPDVQPGSSGEPGTSDGNRLSGLSGTDTRTSSLRQEGLGVQHDNVDAGSLTRLLSPTRADSRPPPKSRDGARSMRRHDPAPMASGSDQHQARRKQSEGVRFKVGEAVADKQRRVGRRAESARSRVGKKIARRQTLQEGTIVKMEKMLTRIDSTLQQVPDDYDENASMRVKTLQLQKWTEFMVVARRSRRSDEDDFRLQFYKTRVIPEIDDNSSKKKPYREIRLVRKSTHVNLFSSLDKSVVIWHPYKKGSRITIMKCESTAHSVEWYTFLRDALGWKRPDKLQVSVPDLGVALQIEKPFENMEAAGLEAEDEETALAMVAEAEQAVAGKIIAQCTETLQGNPEWTSVMQHWQANVKPGLAWKRYDRLEWIHGVNEQKMYGSMAMQHSYELELRPKVHYPQHAHGKKGKDHEEPPPIEGFLIRMTSQKGLHKRMGKTFFKRLYFSTHDHLLTFNRPAQATPPHPPRLQTITGANIPSSRDIIDGTPIMYDIDPFPLDNNNKQIQFLSTGIQDRINRADREAFAEARRNHANLSSSDGYINMTRIRTVRPMQWGTDSVDETLSSGSDNDEHVPFHASVPDTLRPDGTTTAIDDHRVFELILDNGLVVRLQAYDRRTRDEWVSRLKKLVKYWKLRKTSDMNIFKSIRAANLSSLKIDEDVEAELGQFGQKWEVTRSEASPELYNICSIGSCRTISLSGLLYRKARRHGTFQRCGVVLSGGQMLIYQSTLRKTSGAQVANIHQEKQQVIDLAGCYVYSGLIVEDDLLYQNRTFDANHVGTLASLPRVWTEDGWTSTDVDVMCCFVVWMNTRKGWFRTAGDSIFGTNKEGATEGQETPAAADGKDGKGRRRAKIKRVRQLGVPGRGIVFKCRSRAERDLWVLNLGIEIERLVERQRWEDESGEGEVRFAG</sequence>
<feature type="region of interest" description="Disordered" evidence="1">
    <location>
        <begin position="107"/>
        <end position="353"/>
    </location>
</feature>
<proteinExistence type="predicted"/>
<dbReference type="Pfam" id="PF15404">
    <property type="entry name" value="PH_4"/>
    <property type="match status" value="1"/>
</dbReference>
<feature type="compositionally biased region" description="Acidic residues" evidence="1">
    <location>
        <begin position="122"/>
        <end position="144"/>
    </location>
</feature>
<feature type="region of interest" description="Disordered" evidence="1">
    <location>
        <begin position="1048"/>
        <end position="1070"/>
    </location>
</feature>
<accession>A0AAN8EQ68</accession>
<dbReference type="PANTHER" id="PTHR28076:SF1">
    <property type="entry name" value="PROSPORE MEMBRANE ADAPTER PROTEIN SPO71"/>
    <property type="match status" value="1"/>
</dbReference>
<dbReference type="InterPro" id="IPR040345">
    <property type="entry name" value="Mug56/Spo71"/>
</dbReference>
<gene>
    <name evidence="3" type="ORF">OHC33_002970</name>
</gene>
<evidence type="ECO:0000313" key="4">
    <source>
        <dbReference type="Proteomes" id="UP001316803"/>
    </source>
</evidence>
<feature type="compositionally biased region" description="Low complexity" evidence="1">
    <location>
        <begin position="165"/>
        <end position="175"/>
    </location>
</feature>
<dbReference type="SMART" id="SM00233">
    <property type="entry name" value="PH"/>
    <property type="match status" value="3"/>
</dbReference>
<protein>
    <recommendedName>
        <fullName evidence="2">PH domain-containing protein</fullName>
    </recommendedName>
</protein>
<dbReference type="Proteomes" id="UP001316803">
    <property type="component" value="Unassembled WGS sequence"/>
</dbReference>
<feature type="compositionally biased region" description="Basic and acidic residues" evidence="1">
    <location>
        <begin position="320"/>
        <end position="348"/>
    </location>
</feature>